<evidence type="ECO:0000313" key="3">
    <source>
        <dbReference type="EMBL" id="KAK6949981.1"/>
    </source>
</evidence>
<reference evidence="3 4" key="1">
    <citation type="journal article" date="2024" name="Front Chem Biol">
        <title>Unveiling the potential of Daldinia eschscholtzii MFLUCC 19-0629 through bioactivity and bioinformatics studies for enhanced sustainable agriculture production.</title>
        <authorList>
            <person name="Brooks S."/>
            <person name="Weaver J.A."/>
            <person name="Klomchit A."/>
            <person name="Alharthi S.A."/>
            <person name="Onlamun T."/>
            <person name="Nurani R."/>
            <person name="Vong T.K."/>
            <person name="Alberti F."/>
            <person name="Greco C."/>
        </authorList>
    </citation>
    <scope>NUCLEOTIDE SEQUENCE [LARGE SCALE GENOMIC DNA]</scope>
    <source>
        <strain evidence="3">MFLUCC 19-0629</strain>
    </source>
</reference>
<evidence type="ECO:0000256" key="1">
    <source>
        <dbReference type="SAM" id="MobiDB-lite"/>
    </source>
</evidence>
<dbReference type="AlphaFoldDB" id="A0AAX6MCR5"/>
<name>A0AAX6MCR5_9PEZI</name>
<dbReference type="InterPro" id="IPR051057">
    <property type="entry name" value="PI-PLC_domain"/>
</dbReference>
<dbReference type="SUPFAM" id="SSF51695">
    <property type="entry name" value="PLC-like phosphodiesterases"/>
    <property type="match status" value="1"/>
</dbReference>
<organism evidence="3 4">
    <name type="scientific">Daldinia eschscholtzii</name>
    <dbReference type="NCBI Taxonomy" id="292717"/>
    <lineage>
        <taxon>Eukaryota</taxon>
        <taxon>Fungi</taxon>
        <taxon>Dikarya</taxon>
        <taxon>Ascomycota</taxon>
        <taxon>Pezizomycotina</taxon>
        <taxon>Sordariomycetes</taxon>
        <taxon>Xylariomycetidae</taxon>
        <taxon>Xylariales</taxon>
        <taxon>Hypoxylaceae</taxon>
        <taxon>Daldinia</taxon>
    </lineage>
</organism>
<dbReference type="GO" id="GO:0008081">
    <property type="term" value="F:phosphoric diester hydrolase activity"/>
    <property type="evidence" value="ECO:0007669"/>
    <property type="project" value="InterPro"/>
</dbReference>
<comment type="caution">
    <text evidence="3">The sequence shown here is derived from an EMBL/GenBank/DDBJ whole genome shotgun (WGS) entry which is preliminary data.</text>
</comment>
<dbReference type="GO" id="GO:0006629">
    <property type="term" value="P:lipid metabolic process"/>
    <property type="evidence" value="ECO:0007669"/>
    <property type="project" value="InterPro"/>
</dbReference>
<dbReference type="PROSITE" id="PS50007">
    <property type="entry name" value="PIPLC_X_DOMAIN"/>
    <property type="match status" value="1"/>
</dbReference>
<feature type="region of interest" description="Disordered" evidence="1">
    <location>
        <begin position="254"/>
        <end position="276"/>
    </location>
</feature>
<evidence type="ECO:0000313" key="4">
    <source>
        <dbReference type="Proteomes" id="UP001369815"/>
    </source>
</evidence>
<feature type="compositionally biased region" description="Acidic residues" evidence="1">
    <location>
        <begin position="254"/>
        <end position="263"/>
    </location>
</feature>
<sequence length="414" mass="44220">MRHPLVFAISCAAASTLVAARESSGEPTLGELALQKVLGDSREIFGVYDDEDEDEEGEHPYANWMSRVPDSTPLAHLNIPGVHDAATWNYSQATQDMLAPGVARCSGGSGRPAPAQVYRTQRRGAAAALDAGVRFFDLRFAADALGQGLAFWHGGALLSAAADVDDVLFGFYAWLERHPSESVLLSFQYEGGTREGAEFDGEVKGRLKRALGEGEEGSGGARRFVRRGGGDKGRLGTLGESRGKIVLLKRFDMEDEDEGEDGEGLPGLHLSPAKWPDNNPDGFELVYNATSGERAFIEDYYEPTIGSGSNSSVAENVRAKMEAVKAHLEIAAAATGVARDSLFITFASGEHNDNNPPVFPQTMALGNGTEVTPDGGVNHHLATLLREMRGSRLGVVVVDFFDEPADLVGLILGS</sequence>
<accession>A0AAX6MCR5</accession>
<feature type="signal peptide" evidence="2">
    <location>
        <begin position="1"/>
        <end position="20"/>
    </location>
</feature>
<dbReference type="InterPro" id="IPR017946">
    <property type="entry name" value="PLC-like_Pdiesterase_TIM-brl"/>
</dbReference>
<keyword evidence="4" id="KW-1185">Reference proteome</keyword>
<proteinExistence type="predicted"/>
<dbReference type="PANTHER" id="PTHR13593:SF116">
    <property type="entry name" value="PLC-LIKE PHOSPHODIESTERASE"/>
    <property type="match status" value="1"/>
</dbReference>
<keyword evidence="2" id="KW-0732">Signal</keyword>
<gene>
    <name evidence="3" type="ORF">Daesc_008304</name>
</gene>
<dbReference type="Proteomes" id="UP001369815">
    <property type="component" value="Unassembled WGS sequence"/>
</dbReference>
<dbReference type="EMBL" id="JBANMG010000008">
    <property type="protein sequence ID" value="KAK6949981.1"/>
    <property type="molecule type" value="Genomic_DNA"/>
</dbReference>
<dbReference type="Gene3D" id="3.20.20.190">
    <property type="entry name" value="Phosphatidylinositol (PI) phosphodiesterase"/>
    <property type="match status" value="1"/>
</dbReference>
<evidence type="ECO:0008006" key="5">
    <source>
        <dbReference type="Google" id="ProtNLM"/>
    </source>
</evidence>
<evidence type="ECO:0000256" key="2">
    <source>
        <dbReference type="SAM" id="SignalP"/>
    </source>
</evidence>
<dbReference type="PANTHER" id="PTHR13593">
    <property type="match status" value="1"/>
</dbReference>
<protein>
    <recommendedName>
        <fullName evidence="5">Phosphatidylinositol-specific phospholipase C X domain-containing protein</fullName>
    </recommendedName>
</protein>
<feature type="chain" id="PRO_5043601471" description="Phosphatidylinositol-specific phospholipase C X domain-containing protein" evidence="2">
    <location>
        <begin position="21"/>
        <end position="414"/>
    </location>
</feature>